<keyword evidence="10" id="KW-0325">Glycoprotein</keyword>
<keyword evidence="11" id="KW-0326">Glycosidase</keyword>
<evidence type="ECO:0000256" key="1">
    <source>
        <dbReference type="ARBA" id="ARBA00001913"/>
    </source>
</evidence>
<organism evidence="16 17">
    <name type="scientific">Novipirellula artificiosorum</name>
    <dbReference type="NCBI Taxonomy" id="2528016"/>
    <lineage>
        <taxon>Bacteria</taxon>
        <taxon>Pseudomonadati</taxon>
        <taxon>Planctomycetota</taxon>
        <taxon>Planctomycetia</taxon>
        <taxon>Pirellulales</taxon>
        <taxon>Pirellulaceae</taxon>
        <taxon>Novipirellula</taxon>
    </lineage>
</organism>
<dbReference type="PROSITE" id="PS00523">
    <property type="entry name" value="SULFATASE_1"/>
    <property type="match status" value="1"/>
</dbReference>
<evidence type="ECO:0000256" key="2">
    <source>
        <dbReference type="ARBA" id="ARBA00004071"/>
    </source>
</evidence>
<dbReference type="OrthoDB" id="9783154at2"/>
<dbReference type="Gene3D" id="3.30.1120.10">
    <property type="match status" value="1"/>
</dbReference>
<dbReference type="InterPro" id="IPR016286">
    <property type="entry name" value="FUC_metazoa-typ"/>
</dbReference>
<dbReference type="GO" id="GO:0004560">
    <property type="term" value="F:alpha-L-fucosidase activity"/>
    <property type="evidence" value="ECO:0007669"/>
    <property type="project" value="InterPro"/>
</dbReference>
<dbReference type="Proteomes" id="UP000319143">
    <property type="component" value="Unassembled WGS sequence"/>
</dbReference>
<keyword evidence="7 12" id="KW-0732">Signal</keyword>
<keyword evidence="17" id="KW-1185">Reference proteome</keyword>
<dbReference type="EC" id="3.2.1.51" evidence="5"/>
<dbReference type="PANTHER" id="PTHR42693">
    <property type="entry name" value="ARYLSULFATASE FAMILY MEMBER"/>
    <property type="match status" value="1"/>
</dbReference>
<dbReference type="SUPFAM" id="SSF53649">
    <property type="entry name" value="Alkaline phosphatase-like"/>
    <property type="match status" value="1"/>
</dbReference>
<evidence type="ECO:0000259" key="14">
    <source>
        <dbReference type="Pfam" id="PF01120"/>
    </source>
</evidence>
<dbReference type="EMBL" id="SJPV01000007">
    <property type="protein sequence ID" value="TWU35022.1"/>
    <property type="molecule type" value="Genomic_DNA"/>
</dbReference>
<dbReference type="PANTHER" id="PTHR42693:SF53">
    <property type="entry name" value="ENDO-4-O-SULFATASE"/>
    <property type="match status" value="1"/>
</dbReference>
<dbReference type="GO" id="GO:0046872">
    <property type="term" value="F:metal ion binding"/>
    <property type="evidence" value="ECO:0007669"/>
    <property type="project" value="UniProtKB-KW"/>
</dbReference>
<comment type="similarity">
    <text evidence="3">Belongs to the glycosyl hydrolase 29 family.</text>
</comment>
<dbReference type="InterPro" id="IPR031919">
    <property type="entry name" value="Fucosidase_C"/>
</dbReference>
<feature type="signal peptide" evidence="12">
    <location>
        <begin position="1"/>
        <end position="35"/>
    </location>
</feature>
<evidence type="ECO:0000256" key="8">
    <source>
        <dbReference type="ARBA" id="ARBA00022801"/>
    </source>
</evidence>
<dbReference type="GO" id="GO:0006004">
    <property type="term" value="P:fucose metabolic process"/>
    <property type="evidence" value="ECO:0007669"/>
    <property type="project" value="InterPro"/>
</dbReference>
<accession>A0A5C6DE42</accession>
<evidence type="ECO:0000259" key="13">
    <source>
        <dbReference type="Pfam" id="PF00884"/>
    </source>
</evidence>
<dbReference type="CDD" id="cd16026">
    <property type="entry name" value="GALNS_like"/>
    <property type="match status" value="1"/>
</dbReference>
<sequence length="955" mass="108107" precursor="true">MMHFTRPRLTTLISSALRCIGALMLATSFLQTCDAAEQPNFIIIFTDDQGYNDLGCFGSETIETPNIDQLAAEGRTYKSFYSACSVCSPSRAALLTGCYPKRVGMHKHVLFPSSDYGLNATEHTIADHLKSQGYATACVGKWHLGHHPEILPRANGFDSYFGIPYSNDMNHPDNKGKLRIPSDELWLDQSSCITKWNTPLVEDEEIIELPVDQRTITRRYTDRAIEFVKANQDQPFFLYLPHSMPHIPLYVPEDAYDPDPQNAYKCVIEHIDAEVGRLVDTVRNLDLAENTYIIYTSDNGPWLQFKNHGGSAKPLRDGKGTTFEGGQRVPCVMWGPGRIPAGTSTNAMTSTMDLLPTIAALSGKPLPKDRKIDGHDISGTFTSDVSPRNELVFYSAHGVLEGIRLGEWKYLEKAPQKKASNANAPPPEPQRFLFHLTEDIGEQVNLVLTKPEVARQLRARMVELDQEITANARPVWKKPTQPLFEPNAQSLKQYEVPEWYDDAKLGIYFHWAPFSVAAYQTEWYPKWMYDSKTNKKWGDLKKHHEATWGPLNKFGYKDFIPKFQAENWNPEQWVELFEEAGAKYLVSAAVHHDGFALWDSNVIPFHSAAMGPQRDIVGEFCSAAKKAGLKTGVSTHYGRHWNFYEFSPKYDNWDPKYSGLYGRRRAENDPPTAEDEKEWEAVMVELIDNYHPDYIFVDGGIGDGERMFGKPYFRQPFYNVLSHYYNQSQETNTEGVVLTYKREFLEPDQAVEDFERKGIDEIRMSSKWQTDEKIAVQGWCCVEGTAFWPTEYLVAVLADTVSKNGNLLLNVGPLPDGTIREEEINTLKQLGGWLRVNGEAIYGTRPWTTFGEGEIAKPAADNAPVEGGKIEFATDAVRLTQKKGSLYAICFRQPESDRYSIRCLKKGTRIGNSGIEKVEMLGHDGPIKWRQSDESLTVALPEHLPCDYAFVLKIN</sequence>
<evidence type="ECO:0000256" key="4">
    <source>
        <dbReference type="ARBA" id="ARBA00008779"/>
    </source>
</evidence>
<feature type="domain" description="Alpha-L-fucosidase C-terminal" evidence="15">
    <location>
        <begin position="873"/>
        <end position="954"/>
    </location>
</feature>
<protein>
    <recommendedName>
        <fullName evidence="5">alpha-L-fucosidase</fullName>
        <ecNumber evidence="5">3.2.1.51</ecNumber>
    </recommendedName>
</protein>
<dbReference type="InterPro" id="IPR000917">
    <property type="entry name" value="Sulfatase_N"/>
</dbReference>
<comment type="cofactor">
    <cofactor evidence="1">
        <name>Ca(2+)</name>
        <dbReference type="ChEBI" id="CHEBI:29108"/>
    </cofactor>
</comment>
<feature type="chain" id="PRO_5022901618" description="alpha-L-fucosidase" evidence="12">
    <location>
        <begin position="36"/>
        <end position="955"/>
    </location>
</feature>
<dbReference type="Gene3D" id="2.60.40.1180">
    <property type="entry name" value="Golgi alpha-mannosidase II"/>
    <property type="match status" value="1"/>
</dbReference>
<comment type="caution">
    <text evidence="16">The sequence shown here is derived from an EMBL/GenBank/DDBJ whole genome shotgun (WGS) entry which is preliminary data.</text>
</comment>
<name>A0A5C6DE42_9BACT</name>
<comment type="similarity">
    <text evidence="4">Belongs to the sulfatase family.</text>
</comment>
<evidence type="ECO:0000256" key="9">
    <source>
        <dbReference type="ARBA" id="ARBA00022837"/>
    </source>
</evidence>
<evidence type="ECO:0000256" key="3">
    <source>
        <dbReference type="ARBA" id="ARBA00007951"/>
    </source>
</evidence>
<dbReference type="PRINTS" id="PR00741">
    <property type="entry name" value="GLHYDRLASE29"/>
</dbReference>
<dbReference type="InterPro" id="IPR050738">
    <property type="entry name" value="Sulfatase"/>
</dbReference>
<keyword evidence="6" id="KW-0479">Metal-binding</keyword>
<dbReference type="PROSITE" id="PS00149">
    <property type="entry name" value="SULFATASE_2"/>
    <property type="match status" value="1"/>
</dbReference>
<evidence type="ECO:0000256" key="11">
    <source>
        <dbReference type="ARBA" id="ARBA00023295"/>
    </source>
</evidence>
<dbReference type="InterPro" id="IPR024607">
    <property type="entry name" value="Sulfatase_CS"/>
</dbReference>
<evidence type="ECO:0000313" key="16">
    <source>
        <dbReference type="EMBL" id="TWU35022.1"/>
    </source>
</evidence>
<dbReference type="AlphaFoldDB" id="A0A5C6DE42"/>
<dbReference type="Pfam" id="PF00884">
    <property type="entry name" value="Sulfatase"/>
    <property type="match status" value="1"/>
</dbReference>
<dbReference type="InterPro" id="IPR017850">
    <property type="entry name" value="Alkaline_phosphatase_core_sf"/>
</dbReference>
<evidence type="ECO:0000256" key="7">
    <source>
        <dbReference type="ARBA" id="ARBA00022729"/>
    </source>
</evidence>
<dbReference type="InterPro" id="IPR017853">
    <property type="entry name" value="GH"/>
</dbReference>
<evidence type="ECO:0000256" key="12">
    <source>
        <dbReference type="SAM" id="SignalP"/>
    </source>
</evidence>
<dbReference type="Gene3D" id="3.40.720.10">
    <property type="entry name" value="Alkaline Phosphatase, subunit A"/>
    <property type="match status" value="1"/>
</dbReference>
<dbReference type="SMART" id="SM00812">
    <property type="entry name" value="Alpha_L_fucos"/>
    <property type="match status" value="1"/>
</dbReference>
<dbReference type="InterPro" id="IPR057739">
    <property type="entry name" value="Glyco_hydro_29_N"/>
</dbReference>
<evidence type="ECO:0000259" key="15">
    <source>
        <dbReference type="Pfam" id="PF16757"/>
    </source>
</evidence>
<dbReference type="FunFam" id="3.40.720.10:FF:000023">
    <property type="entry name" value="Arylsulfatase A"/>
    <property type="match status" value="1"/>
</dbReference>
<gene>
    <name evidence="16" type="primary">atsA_67</name>
    <name evidence="16" type="ORF">Poly41_41660</name>
</gene>
<dbReference type="Gene3D" id="3.20.20.80">
    <property type="entry name" value="Glycosidases"/>
    <property type="match status" value="1"/>
</dbReference>
<evidence type="ECO:0000256" key="6">
    <source>
        <dbReference type="ARBA" id="ARBA00022723"/>
    </source>
</evidence>
<keyword evidence="8 16" id="KW-0378">Hydrolase</keyword>
<dbReference type="SUPFAM" id="SSF51445">
    <property type="entry name" value="(Trans)glycosidases"/>
    <property type="match status" value="1"/>
</dbReference>
<dbReference type="GO" id="GO:0004065">
    <property type="term" value="F:arylsulfatase activity"/>
    <property type="evidence" value="ECO:0007669"/>
    <property type="project" value="UniProtKB-EC"/>
</dbReference>
<feature type="domain" description="Glycoside hydrolase family 29 N-terminal" evidence="14">
    <location>
        <begin position="480"/>
        <end position="839"/>
    </location>
</feature>
<comment type="function">
    <text evidence="2">Alpha-L-fucosidase is responsible for hydrolyzing the alpha-1,6-linked fucose joined to the reducing-end N-acetylglucosamine of the carbohydrate moieties of glycoproteins.</text>
</comment>
<reference evidence="16 17" key="1">
    <citation type="submission" date="2019-02" db="EMBL/GenBank/DDBJ databases">
        <title>Deep-cultivation of Planctomycetes and their phenomic and genomic characterization uncovers novel biology.</title>
        <authorList>
            <person name="Wiegand S."/>
            <person name="Jogler M."/>
            <person name="Boedeker C."/>
            <person name="Pinto D."/>
            <person name="Vollmers J."/>
            <person name="Rivas-Marin E."/>
            <person name="Kohn T."/>
            <person name="Peeters S.H."/>
            <person name="Heuer A."/>
            <person name="Rast P."/>
            <person name="Oberbeckmann S."/>
            <person name="Bunk B."/>
            <person name="Jeske O."/>
            <person name="Meyerdierks A."/>
            <person name="Storesund J.E."/>
            <person name="Kallscheuer N."/>
            <person name="Luecker S."/>
            <person name="Lage O.M."/>
            <person name="Pohl T."/>
            <person name="Merkel B.J."/>
            <person name="Hornburger P."/>
            <person name="Mueller R.-W."/>
            <person name="Bruemmer F."/>
            <person name="Labrenz M."/>
            <person name="Spormann A.M."/>
            <person name="Op Den Camp H."/>
            <person name="Overmann J."/>
            <person name="Amann R."/>
            <person name="Jetten M.S.M."/>
            <person name="Mascher T."/>
            <person name="Medema M.H."/>
            <person name="Devos D.P."/>
            <person name="Kaster A.-K."/>
            <person name="Ovreas L."/>
            <person name="Rohde M."/>
            <person name="Galperin M.Y."/>
            <person name="Jogler C."/>
        </authorList>
    </citation>
    <scope>NUCLEOTIDE SEQUENCE [LARGE SCALE GENOMIC DNA]</scope>
    <source>
        <strain evidence="16 17">Poly41</strain>
    </source>
</reference>
<dbReference type="Pfam" id="PF01120">
    <property type="entry name" value="Alpha_L_fucos"/>
    <property type="match status" value="1"/>
</dbReference>
<evidence type="ECO:0000256" key="10">
    <source>
        <dbReference type="ARBA" id="ARBA00023180"/>
    </source>
</evidence>
<dbReference type="InterPro" id="IPR013780">
    <property type="entry name" value="Glyco_hydro_b"/>
</dbReference>
<dbReference type="Pfam" id="PF16757">
    <property type="entry name" value="Fucosidase_C"/>
    <property type="match status" value="1"/>
</dbReference>
<dbReference type="InterPro" id="IPR000933">
    <property type="entry name" value="Glyco_hydro_29"/>
</dbReference>
<evidence type="ECO:0000313" key="17">
    <source>
        <dbReference type="Proteomes" id="UP000319143"/>
    </source>
</evidence>
<keyword evidence="9" id="KW-0106">Calcium</keyword>
<evidence type="ECO:0000256" key="5">
    <source>
        <dbReference type="ARBA" id="ARBA00012662"/>
    </source>
</evidence>
<proteinExistence type="inferred from homology"/>
<feature type="domain" description="Sulfatase N-terminal" evidence="13">
    <location>
        <begin position="39"/>
        <end position="363"/>
    </location>
</feature>